<feature type="compositionally biased region" description="Acidic residues" evidence="1">
    <location>
        <begin position="1015"/>
        <end position="1031"/>
    </location>
</feature>
<feature type="compositionally biased region" description="Basic and acidic residues" evidence="1">
    <location>
        <begin position="586"/>
        <end position="597"/>
    </location>
</feature>
<evidence type="ECO:0000256" key="1">
    <source>
        <dbReference type="SAM" id="MobiDB-lite"/>
    </source>
</evidence>
<feature type="compositionally biased region" description="Acidic residues" evidence="1">
    <location>
        <begin position="729"/>
        <end position="738"/>
    </location>
</feature>
<dbReference type="InterPro" id="IPR011564">
    <property type="entry name" value="Telomer_end-bd_POT1/Cdc13"/>
</dbReference>
<feature type="compositionally biased region" description="Acidic residues" evidence="1">
    <location>
        <begin position="515"/>
        <end position="539"/>
    </location>
</feature>
<feature type="compositionally biased region" description="Polar residues" evidence="1">
    <location>
        <begin position="1057"/>
        <end position="1068"/>
    </location>
</feature>
<feature type="region of interest" description="Disordered" evidence="1">
    <location>
        <begin position="455"/>
        <end position="741"/>
    </location>
</feature>
<feature type="compositionally biased region" description="Polar residues" evidence="1">
    <location>
        <begin position="1241"/>
        <end position="1251"/>
    </location>
</feature>
<name>A0A6A6QJF8_9PEZI</name>
<feature type="compositionally biased region" description="Polar residues" evidence="1">
    <location>
        <begin position="657"/>
        <end position="668"/>
    </location>
</feature>
<feature type="compositionally biased region" description="Basic and acidic residues" evidence="1">
    <location>
        <begin position="1342"/>
        <end position="1356"/>
    </location>
</feature>
<feature type="region of interest" description="Disordered" evidence="1">
    <location>
        <begin position="1772"/>
        <end position="1826"/>
    </location>
</feature>
<feature type="compositionally biased region" description="Basic and acidic residues" evidence="1">
    <location>
        <begin position="1092"/>
        <end position="1113"/>
    </location>
</feature>
<organism evidence="3 4">
    <name type="scientific">Lophium mytilinum</name>
    <dbReference type="NCBI Taxonomy" id="390894"/>
    <lineage>
        <taxon>Eukaryota</taxon>
        <taxon>Fungi</taxon>
        <taxon>Dikarya</taxon>
        <taxon>Ascomycota</taxon>
        <taxon>Pezizomycotina</taxon>
        <taxon>Dothideomycetes</taxon>
        <taxon>Pleosporomycetidae</taxon>
        <taxon>Mytilinidiales</taxon>
        <taxon>Mytilinidiaceae</taxon>
        <taxon>Lophium</taxon>
    </lineage>
</organism>
<feature type="compositionally biased region" description="Basic and acidic residues" evidence="1">
    <location>
        <begin position="619"/>
        <end position="631"/>
    </location>
</feature>
<accession>A0A6A6QJF8</accession>
<reference evidence="3" key="1">
    <citation type="journal article" date="2020" name="Stud. Mycol.">
        <title>101 Dothideomycetes genomes: a test case for predicting lifestyles and emergence of pathogens.</title>
        <authorList>
            <person name="Haridas S."/>
            <person name="Albert R."/>
            <person name="Binder M."/>
            <person name="Bloem J."/>
            <person name="Labutti K."/>
            <person name="Salamov A."/>
            <person name="Andreopoulos B."/>
            <person name="Baker S."/>
            <person name="Barry K."/>
            <person name="Bills G."/>
            <person name="Bluhm B."/>
            <person name="Cannon C."/>
            <person name="Castanera R."/>
            <person name="Culley D."/>
            <person name="Daum C."/>
            <person name="Ezra D."/>
            <person name="Gonzalez J."/>
            <person name="Henrissat B."/>
            <person name="Kuo A."/>
            <person name="Liang C."/>
            <person name="Lipzen A."/>
            <person name="Lutzoni F."/>
            <person name="Magnuson J."/>
            <person name="Mondo S."/>
            <person name="Nolan M."/>
            <person name="Ohm R."/>
            <person name="Pangilinan J."/>
            <person name="Park H.-J."/>
            <person name="Ramirez L."/>
            <person name="Alfaro M."/>
            <person name="Sun H."/>
            <person name="Tritt A."/>
            <person name="Yoshinaga Y."/>
            <person name="Zwiers L.-H."/>
            <person name="Turgeon B."/>
            <person name="Goodwin S."/>
            <person name="Spatafora J."/>
            <person name="Crous P."/>
            <person name="Grigoriev I."/>
        </authorList>
    </citation>
    <scope>NUCLEOTIDE SEQUENCE</scope>
    <source>
        <strain evidence="3">CBS 269.34</strain>
    </source>
</reference>
<feature type="region of interest" description="Disordered" evidence="1">
    <location>
        <begin position="253"/>
        <end position="273"/>
    </location>
</feature>
<feature type="compositionally biased region" description="Acidic residues" evidence="1">
    <location>
        <begin position="455"/>
        <end position="470"/>
    </location>
</feature>
<feature type="compositionally biased region" description="Polar residues" evidence="1">
    <location>
        <begin position="1532"/>
        <end position="1561"/>
    </location>
</feature>
<dbReference type="Proteomes" id="UP000799750">
    <property type="component" value="Unassembled WGS sequence"/>
</dbReference>
<dbReference type="Pfam" id="PF02765">
    <property type="entry name" value="POT1"/>
    <property type="match status" value="1"/>
</dbReference>
<feature type="compositionally biased region" description="Polar residues" evidence="1">
    <location>
        <begin position="1599"/>
        <end position="1611"/>
    </location>
</feature>
<dbReference type="CDD" id="cd04497">
    <property type="entry name" value="hPOT1_OB1_like"/>
    <property type="match status" value="1"/>
</dbReference>
<dbReference type="GO" id="GO:0000723">
    <property type="term" value="P:telomere maintenance"/>
    <property type="evidence" value="ECO:0007669"/>
    <property type="project" value="InterPro"/>
</dbReference>
<sequence length="2013" mass="223004">MNLEQFQTRTSLARRVDHLSFNPSAFDAPQRTRKRFHLSYLPEYEIAAAQRTRRARRAMERIAIAEVAPTLPSPETKVIHAVVTLLWPYSSSTKQCALLLADPDFRLRRRQGQVRVRFSGSSATAIAQSGIGIGDEVTLRLQGARFIEDVGDVKTPGKSVDWELGYSRRLVLEITQDGKELSNIDIDDRNPSPEPSLPDTIVEARNIPSMITPAIDRINTQHISSQISPDQWSSPVFLKRTRLSEGSLFGSELNTMDTAEDGGITGHRQKRRKRKSYRDWSGVWTYSARTPSPEKEEATSAEEEESESAEEDVGVTPSRFPRTPISPPKGKEIVSVATLPLEQPSPSEVASYEPQQFDQPNLVLHEVEEVVQSSHIYDSGAPFVQEGLSDEVFVAEQTAHHFQRFGNGETFVQDDLIDDDDFITTEERFDVQELDNDDLYSQPEPYKPQEEVMYEGDAEPNTEDEAELVQEVDSQGSQTGELEIEELEDFHGDDQHQFPVAGETYWSETEVASSELDEEHDMLDQVDQEDYDEEEQEERQEERQEHYPTEPPEIMVLGSTEEDSSDEDSSDESLSDDESDDEEEPHQELQNRERSGTQEEPIILEEDSEEASDTEESERDQVLRRRDRSGTQEEPIQLGRSVAVMMPPPDLPVLRTNFASATTSQVQTPLGDAPTTPVLKPLTPSTLPMPSPFPGERDASFASYLDHQQGGSSAGNEANSEDQRKEPTLDPDEDETDPSDFYHLAVHNTHTSNYSDLRFSFGFDGSASTREKSPPGELATILPEEEDINHVISPTMGTVDNAGETERLSQIDEPEEDLVGETRSIDADLEVIDPAEGADQLAQVEEADEETLTENRDDDIDMESLDTNEKADQIHVDENDEDLSDGSHDDDMGVQVIGHSEEQDVVSEQQSGLSNSDGSDGARPDDTSNSDIGVDTIDHSDLESSDPKSGERREGSRGDDHDTITTGVAISHQIQATHWPLVEAEQAMSEVNSSREVSPGPQTEQNRPSVFIDISSDEEEEELVEGEDEGRDEIHELQQERPQERADHWTQSDAHDSQNPTSEDTIQTSEDHGPSLSSPHITEKPYSTSPPNHHEHVQNDVVMMDDHQIKTSDIDSDSDGEELPDFFELLSQPNRLDKDTQQSSPPDIPAQAEDNEIDGTQGLPVALEVENSASYQSIHETPEDYSSTIPPTSQYVAAEHKERLAPGSAEIGVPPSSRLTEIVDLGDGESDEDDDKDEETTAFSTVLNASRSEYDGLDNVPQPLSDEVNDSQTELFISAPQSLIVKLRLPKPSSEQVDEDPKLDLSAPAMNTRSKKNASPAKVDPPHRNLRSRHQDTSPIKSKKEGTKAAKVEQAPKIEPSPLPSTSRSSSVKFDESLFEPLDFPLDDMDTGSKRKISLSRFPPGTIIKDSFDDNLHSEASISTVPFSDDAQTVTMENYDYRYGLDDPEQQHVSEPRQDPRDMLPPGEEVRPRQESHDIETQRSPSPTIASSPPEAPWDNETTPGQVSYPRLPLDRSSPPATQPEADPQDITMHNYSLADSNLPMTPDASQHPVTSQSFSLGTHIDETLQQNTDEQRFQEPQPTLGTHVSETLPETLPLSPQLTQETTAAFSSAPPERVEMPSDSVPRSSATGKKPVPIHGQESASIAGQNRGPVHDPLANLDSTQQRPVESRRQSRYSRDTIWNNPLAKSEFLQVDEMVNGSNYSAPRKGPRTSLNTGDGTPEQLQSSLTHLGGKPAQPRHIKRALPSRASVGGTPVPAVLSEWFAPRSSLVAKESSPATSTTSQGEDGSRSAVLEEKTAHLLAPTPTEQVQPRQAAETPSQGFRTNLSYYTPLSKLNTYLNISSQSLDNSLDVLVIVTRDASPAERAKKGPRDFSTVFHITDASIHPNAIQVQIFRPYRAAVPTAQAGDVVLLRNFAVKSHKGKEQLLSLEDSAWRVWRFGKPLWGMKKGQHGEIEAREECSGPPAEVGDEERGQVEVFRTWWQSVADMNGNSMGNNEAGGRRGHALRSQL</sequence>
<feature type="compositionally biased region" description="Polar residues" evidence="1">
    <location>
        <begin position="1482"/>
        <end position="1491"/>
    </location>
</feature>
<feature type="region of interest" description="Disordered" evidence="1">
    <location>
        <begin position="1292"/>
        <end position="1414"/>
    </location>
</feature>
<feature type="compositionally biased region" description="Acidic residues" evidence="1">
    <location>
        <begin position="602"/>
        <end position="618"/>
    </location>
</feature>
<evidence type="ECO:0000259" key="2">
    <source>
        <dbReference type="SMART" id="SM00976"/>
    </source>
</evidence>
<feature type="compositionally biased region" description="Basic residues" evidence="1">
    <location>
        <begin position="2004"/>
        <end position="2013"/>
    </location>
</feature>
<feature type="region of interest" description="Disordered" evidence="1">
    <location>
        <begin position="1438"/>
        <end position="1682"/>
    </location>
</feature>
<feature type="compositionally biased region" description="Acidic residues" evidence="1">
    <location>
        <begin position="1224"/>
        <end position="1240"/>
    </location>
</feature>
<dbReference type="Gene3D" id="2.40.50.140">
    <property type="entry name" value="Nucleic acid-binding proteins"/>
    <property type="match status" value="1"/>
</dbReference>
<dbReference type="GO" id="GO:0003677">
    <property type="term" value="F:DNA binding"/>
    <property type="evidence" value="ECO:0007669"/>
    <property type="project" value="InterPro"/>
</dbReference>
<feature type="region of interest" description="Disordered" evidence="1">
    <location>
        <begin position="1703"/>
        <end position="1740"/>
    </location>
</feature>
<feature type="region of interest" description="Disordered" evidence="1">
    <location>
        <begin position="834"/>
        <end position="1166"/>
    </location>
</feature>
<feature type="compositionally biased region" description="Polar residues" evidence="1">
    <location>
        <begin position="1075"/>
        <end position="1091"/>
    </location>
</feature>
<feature type="domain" description="Telomeric single stranded DNA binding POT1/Cdc13" evidence="2">
    <location>
        <begin position="1841"/>
        <end position="1986"/>
    </location>
</feature>
<feature type="compositionally biased region" description="Polar residues" evidence="1">
    <location>
        <begin position="1778"/>
        <end position="1788"/>
    </location>
</feature>
<feature type="compositionally biased region" description="Polar residues" evidence="1">
    <location>
        <begin position="709"/>
        <end position="718"/>
    </location>
</feature>
<feature type="compositionally biased region" description="Basic and acidic residues" evidence="1">
    <location>
        <begin position="867"/>
        <end position="877"/>
    </location>
</feature>
<feature type="compositionally biased region" description="Polar residues" evidence="1">
    <location>
        <begin position="989"/>
        <end position="1008"/>
    </location>
</feature>
<feature type="compositionally biased region" description="Basic and acidic residues" evidence="1">
    <location>
        <begin position="1439"/>
        <end position="1481"/>
    </location>
</feature>
<feature type="compositionally biased region" description="Basic and acidic residues" evidence="1">
    <location>
        <begin position="1670"/>
        <end position="1680"/>
    </location>
</feature>
<feature type="region of interest" description="Disordered" evidence="1">
    <location>
        <begin position="286"/>
        <end position="329"/>
    </location>
</feature>
<feature type="compositionally biased region" description="Acidic residues" evidence="1">
    <location>
        <begin position="299"/>
        <end position="313"/>
    </location>
</feature>
<feature type="compositionally biased region" description="Acidic residues" evidence="1">
    <location>
        <begin position="845"/>
        <end position="866"/>
    </location>
</feature>
<feature type="compositionally biased region" description="Polar residues" evidence="1">
    <location>
        <begin position="1808"/>
        <end position="1826"/>
    </location>
</feature>
<gene>
    <name evidence="3" type="ORF">BU16DRAFT_620641</name>
</gene>
<feature type="compositionally biased region" description="Polar residues" evidence="1">
    <location>
        <begin position="906"/>
        <end position="918"/>
    </location>
</feature>
<dbReference type="GO" id="GO:0000781">
    <property type="term" value="C:chromosome, telomeric region"/>
    <property type="evidence" value="ECO:0007669"/>
    <property type="project" value="InterPro"/>
</dbReference>
<feature type="region of interest" description="Disordered" evidence="1">
    <location>
        <begin position="794"/>
        <end position="815"/>
    </location>
</feature>
<protein>
    <recommendedName>
        <fullName evidence="2">Telomeric single stranded DNA binding POT1/Cdc13 domain-containing protein</fullName>
    </recommendedName>
</protein>
<feature type="compositionally biased region" description="Basic and acidic residues" evidence="1">
    <location>
        <begin position="1789"/>
        <end position="1801"/>
    </location>
</feature>
<keyword evidence="4" id="KW-1185">Reference proteome</keyword>
<dbReference type="InterPro" id="IPR012340">
    <property type="entry name" value="NA-bd_OB-fold"/>
</dbReference>
<dbReference type="EMBL" id="MU004194">
    <property type="protein sequence ID" value="KAF2492239.1"/>
    <property type="molecule type" value="Genomic_DNA"/>
</dbReference>
<feature type="compositionally biased region" description="Acidic residues" evidence="1">
    <location>
        <begin position="560"/>
        <end position="585"/>
    </location>
</feature>
<feature type="region of interest" description="Disordered" evidence="1">
    <location>
        <begin position="1993"/>
        <end position="2013"/>
    </location>
</feature>
<feature type="compositionally biased region" description="Polar residues" evidence="1">
    <location>
        <begin position="1568"/>
        <end position="1590"/>
    </location>
</feature>
<proteinExistence type="predicted"/>
<evidence type="ECO:0000313" key="4">
    <source>
        <dbReference type="Proteomes" id="UP000799750"/>
    </source>
</evidence>
<dbReference type="SUPFAM" id="SSF50249">
    <property type="entry name" value="Nucleic acid-binding proteins"/>
    <property type="match status" value="1"/>
</dbReference>
<feature type="region of interest" description="Disordered" evidence="1">
    <location>
        <begin position="1203"/>
        <end position="1273"/>
    </location>
</feature>
<feature type="compositionally biased region" description="Polar residues" evidence="1">
    <location>
        <begin position="1714"/>
        <end position="1731"/>
    </location>
</feature>
<feature type="compositionally biased region" description="Basic and acidic residues" evidence="1">
    <location>
        <begin position="1032"/>
        <end position="1056"/>
    </location>
</feature>
<feature type="compositionally biased region" description="Acidic residues" evidence="1">
    <location>
        <begin position="1114"/>
        <end position="1125"/>
    </location>
</feature>
<evidence type="ECO:0000313" key="3">
    <source>
        <dbReference type="EMBL" id="KAF2492239.1"/>
    </source>
</evidence>
<feature type="compositionally biased region" description="Polar residues" evidence="1">
    <location>
        <begin position="964"/>
        <end position="976"/>
    </location>
</feature>
<feature type="compositionally biased region" description="Basic and acidic residues" evidence="1">
    <location>
        <begin position="936"/>
        <end position="963"/>
    </location>
</feature>
<dbReference type="OrthoDB" id="5363079at2759"/>
<dbReference type="SMART" id="SM00976">
    <property type="entry name" value="Telo_bind"/>
    <property type="match status" value="1"/>
</dbReference>